<organism evidence="6 7">
    <name type="scientific">Micromonospora fulviviridis</name>
    <dbReference type="NCBI Taxonomy" id="47860"/>
    <lineage>
        <taxon>Bacteria</taxon>
        <taxon>Bacillati</taxon>
        <taxon>Actinomycetota</taxon>
        <taxon>Actinomycetes</taxon>
        <taxon>Micromonosporales</taxon>
        <taxon>Micromonosporaceae</taxon>
        <taxon>Micromonospora</taxon>
    </lineage>
</organism>
<feature type="domain" description="RNA polymerase sigma factor 70 region 4 type 2" evidence="5">
    <location>
        <begin position="145"/>
        <end position="195"/>
    </location>
</feature>
<sequence length="206" mass="23374">MHRHTTAAERPLRPADRRRPEGAPHILALLHQAQQGDRDAFAALYLTYREPVTRYVAVRLRGRDRDLIADLVQETFTNALADLGSALADVRGWLIWQAAKACNQHDWSRRRYLRAAYAVREDADRSPAAPVTAEPAPTRLGRLPFVHAMARLTPDQRRAIQLRYLDGYPRDAAARLMGRSVWAVGDLERRALRRMQITLTTPPVTA</sequence>
<dbReference type="InterPro" id="IPR013324">
    <property type="entry name" value="RNA_pol_sigma_r3/r4-like"/>
</dbReference>
<protein>
    <submittedName>
        <fullName evidence="6">Sigma-70 family RNA polymerase sigma factor</fullName>
    </submittedName>
</protein>
<dbReference type="InterPro" id="IPR036388">
    <property type="entry name" value="WH-like_DNA-bd_sf"/>
</dbReference>
<keyword evidence="7" id="KW-1185">Reference proteome</keyword>
<evidence type="ECO:0000256" key="3">
    <source>
        <dbReference type="ARBA" id="ARBA00023082"/>
    </source>
</evidence>
<dbReference type="Proteomes" id="UP001550348">
    <property type="component" value="Unassembled WGS sequence"/>
</dbReference>
<dbReference type="Gene3D" id="1.10.10.10">
    <property type="entry name" value="Winged helix-like DNA-binding domain superfamily/Winged helix DNA-binding domain"/>
    <property type="match status" value="1"/>
</dbReference>
<dbReference type="InterPro" id="IPR013249">
    <property type="entry name" value="RNA_pol_sigma70_r4_t2"/>
</dbReference>
<proteinExistence type="inferred from homology"/>
<dbReference type="InterPro" id="IPR039425">
    <property type="entry name" value="RNA_pol_sigma-70-like"/>
</dbReference>
<evidence type="ECO:0000256" key="1">
    <source>
        <dbReference type="ARBA" id="ARBA00010641"/>
    </source>
</evidence>
<keyword evidence="3" id="KW-0731">Sigma factor</keyword>
<dbReference type="Pfam" id="PF08281">
    <property type="entry name" value="Sigma70_r4_2"/>
    <property type="match status" value="1"/>
</dbReference>
<evidence type="ECO:0000256" key="4">
    <source>
        <dbReference type="ARBA" id="ARBA00023163"/>
    </source>
</evidence>
<dbReference type="PANTHER" id="PTHR43133:SF57">
    <property type="entry name" value="RNA POLYMERASE SIGMA-70 FACTOR"/>
    <property type="match status" value="1"/>
</dbReference>
<dbReference type="EMBL" id="JBEXRX010000002">
    <property type="protein sequence ID" value="MEU0150613.1"/>
    <property type="molecule type" value="Genomic_DNA"/>
</dbReference>
<dbReference type="InterPro" id="IPR014284">
    <property type="entry name" value="RNA_pol_sigma-70_dom"/>
</dbReference>
<dbReference type="SUPFAM" id="SSF88946">
    <property type="entry name" value="Sigma2 domain of RNA polymerase sigma factors"/>
    <property type="match status" value="1"/>
</dbReference>
<evidence type="ECO:0000313" key="6">
    <source>
        <dbReference type="EMBL" id="MEU0150613.1"/>
    </source>
</evidence>
<comment type="similarity">
    <text evidence="1">Belongs to the sigma-70 factor family. ECF subfamily.</text>
</comment>
<dbReference type="InterPro" id="IPR013325">
    <property type="entry name" value="RNA_pol_sigma_r2"/>
</dbReference>
<accession>A0ABV2VCU6</accession>
<name>A0ABV2VCU6_9ACTN</name>
<evidence type="ECO:0000259" key="5">
    <source>
        <dbReference type="Pfam" id="PF08281"/>
    </source>
</evidence>
<gene>
    <name evidence="6" type="ORF">ABZ071_01550</name>
</gene>
<evidence type="ECO:0000313" key="7">
    <source>
        <dbReference type="Proteomes" id="UP001550348"/>
    </source>
</evidence>
<keyword evidence="2" id="KW-0805">Transcription regulation</keyword>
<dbReference type="SUPFAM" id="SSF88659">
    <property type="entry name" value="Sigma3 and sigma4 domains of RNA polymerase sigma factors"/>
    <property type="match status" value="1"/>
</dbReference>
<dbReference type="RefSeq" id="WP_355662822.1">
    <property type="nucleotide sequence ID" value="NZ_JBEXRX010000002.1"/>
</dbReference>
<keyword evidence="4" id="KW-0804">Transcription</keyword>
<dbReference type="PANTHER" id="PTHR43133">
    <property type="entry name" value="RNA POLYMERASE ECF-TYPE SIGMA FACTO"/>
    <property type="match status" value="1"/>
</dbReference>
<reference evidence="6 7" key="1">
    <citation type="submission" date="2024-06" db="EMBL/GenBank/DDBJ databases">
        <title>The Natural Products Discovery Center: Release of the First 8490 Sequenced Strains for Exploring Actinobacteria Biosynthetic Diversity.</title>
        <authorList>
            <person name="Kalkreuter E."/>
            <person name="Kautsar S.A."/>
            <person name="Yang D."/>
            <person name="Bader C.D."/>
            <person name="Teijaro C.N."/>
            <person name="Fluegel L."/>
            <person name="Davis C.M."/>
            <person name="Simpson J.R."/>
            <person name="Lauterbach L."/>
            <person name="Steele A.D."/>
            <person name="Gui C."/>
            <person name="Meng S."/>
            <person name="Li G."/>
            <person name="Viehrig K."/>
            <person name="Ye F."/>
            <person name="Su P."/>
            <person name="Kiefer A.F."/>
            <person name="Nichols A."/>
            <person name="Cepeda A.J."/>
            <person name="Yan W."/>
            <person name="Fan B."/>
            <person name="Jiang Y."/>
            <person name="Adhikari A."/>
            <person name="Zheng C.-J."/>
            <person name="Schuster L."/>
            <person name="Cowan T.M."/>
            <person name="Smanski M.J."/>
            <person name="Chevrette M.G."/>
            <person name="De Carvalho L.P.S."/>
            <person name="Shen B."/>
        </authorList>
    </citation>
    <scope>NUCLEOTIDE SEQUENCE [LARGE SCALE GENOMIC DNA]</scope>
    <source>
        <strain evidence="6 7">NPDC006286</strain>
    </source>
</reference>
<evidence type="ECO:0000256" key="2">
    <source>
        <dbReference type="ARBA" id="ARBA00023015"/>
    </source>
</evidence>
<dbReference type="Gene3D" id="1.10.1740.10">
    <property type="match status" value="1"/>
</dbReference>
<dbReference type="NCBIfam" id="TIGR02937">
    <property type="entry name" value="sigma70-ECF"/>
    <property type="match status" value="1"/>
</dbReference>
<comment type="caution">
    <text evidence="6">The sequence shown here is derived from an EMBL/GenBank/DDBJ whole genome shotgun (WGS) entry which is preliminary data.</text>
</comment>